<evidence type="ECO:0000313" key="3">
    <source>
        <dbReference type="Proteomes" id="UP000014614"/>
    </source>
</evidence>
<feature type="transmembrane region" description="Helical" evidence="1">
    <location>
        <begin position="12"/>
        <end position="35"/>
    </location>
</feature>
<protein>
    <submittedName>
        <fullName evidence="2">Uncharacterized protein</fullName>
    </submittedName>
</protein>
<dbReference type="AlphaFoldDB" id="S3YH43"/>
<comment type="caution">
    <text evidence="2">The sequence shown here is derived from an EMBL/GenBank/DDBJ whole genome shotgun (WGS) entry which is preliminary data.</text>
</comment>
<evidence type="ECO:0000313" key="2">
    <source>
        <dbReference type="EMBL" id="EPH21671.1"/>
    </source>
</evidence>
<reference evidence="2 3" key="1">
    <citation type="submission" date="2013-05" db="EMBL/GenBank/DDBJ databases">
        <title>The Genome Sequence of Bacteroides stercoris CC31F.</title>
        <authorList>
            <consortium name="The Broad Institute Genomics Platform"/>
            <person name="Earl A."/>
            <person name="Ward D."/>
            <person name="Feldgarden M."/>
            <person name="Gevers D."/>
            <person name="Oliphant K."/>
            <person name="Allen-Vercoe E."/>
            <person name="Walker B."/>
            <person name="Young S."/>
            <person name="Zeng Q."/>
            <person name="Gargeya S."/>
            <person name="Fitzgerald M."/>
            <person name="Haas B."/>
            <person name="Abouelleil A."/>
            <person name="Allen A.W."/>
            <person name="Alvarado L."/>
            <person name="Arachchi H.M."/>
            <person name="Berlin A.M."/>
            <person name="Chapman S.B."/>
            <person name="Gainer-Dewar J."/>
            <person name="Goldberg J."/>
            <person name="Griggs A."/>
            <person name="Gujja S."/>
            <person name="Hansen M."/>
            <person name="Howarth C."/>
            <person name="Imamovic A."/>
            <person name="Ireland A."/>
            <person name="Larimer J."/>
            <person name="McCowan C."/>
            <person name="Murphy C."/>
            <person name="Pearson M."/>
            <person name="Poon T.W."/>
            <person name="Priest M."/>
            <person name="Roberts A."/>
            <person name="Saif S."/>
            <person name="Shea T."/>
            <person name="Sisk P."/>
            <person name="Sykes S."/>
            <person name="Wortman J."/>
            <person name="Nusbaum C."/>
            <person name="Birren B."/>
        </authorList>
    </citation>
    <scope>NUCLEOTIDE SEQUENCE [LARGE SCALE GENOMIC DNA]</scope>
    <source>
        <strain evidence="2 3">CC31F</strain>
    </source>
</reference>
<evidence type="ECO:0000256" key="1">
    <source>
        <dbReference type="SAM" id="Phobius"/>
    </source>
</evidence>
<gene>
    <name evidence="2" type="ORF">HMPREF1181_00313</name>
</gene>
<organism evidence="2 3">
    <name type="scientific">Bacteroides stercoris CC31F</name>
    <dbReference type="NCBI Taxonomy" id="1073351"/>
    <lineage>
        <taxon>Bacteria</taxon>
        <taxon>Pseudomonadati</taxon>
        <taxon>Bacteroidota</taxon>
        <taxon>Bacteroidia</taxon>
        <taxon>Bacteroidales</taxon>
        <taxon>Bacteroidaceae</taxon>
        <taxon>Bacteroides</taxon>
    </lineage>
</organism>
<name>S3YH43_BACSE</name>
<proteinExistence type="predicted"/>
<dbReference type="HOGENOM" id="CLU_3196356_0_0_10"/>
<dbReference type="EMBL" id="ATFP01000006">
    <property type="protein sequence ID" value="EPH21671.1"/>
    <property type="molecule type" value="Genomic_DNA"/>
</dbReference>
<accession>S3YH43</accession>
<keyword evidence="1" id="KW-1133">Transmembrane helix</keyword>
<keyword evidence="1" id="KW-0812">Transmembrane</keyword>
<keyword evidence="1" id="KW-0472">Membrane</keyword>
<dbReference type="Proteomes" id="UP000014614">
    <property type="component" value="Unassembled WGS sequence"/>
</dbReference>
<sequence length="45" mass="5495">MYSFFIYFPNIYSFSEFLLVFFCEYLLFSCTLGHLDLNKVYIMTI</sequence>